<keyword evidence="16" id="KW-1185">Reference proteome</keyword>
<gene>
    <name evidence="17" type="primary">LOC110425944</name>
</gene>
<evidence type="ECO:0000313" key="16">
    <source>
        <dbReference type="Proteomes" id="UP000504621"/>
    </source>
</evidence>
<feature type="domain" description="Protein kinase" evidence="15">
    <location>
        <begin position="504"/>
        <end position="779"/>
    </location>
</feature>
<evidence type="ECO:0000256" key="2">
    <source>
        <dbReference type="ARBA" id="ARBA00022527"/>
    </source>
</evidence>
<keyword evidence="7" id="KW-0418">Kinase</keyword>
<evidence type="ECO:0000256" key="14">
    <source>
        <dbReference type="SAM" id="SignalP"/>
    </source>
</evidence>
<dbReference type="OrthoDB" id="1720310at2759"/>
<dbReference type="Gene3D" id="1.10.510.10">
    <property type="entry name" value="Transferase(Phosphotransferase) domain 1"/>
    <property type="match status" value="1"/>
</dbReference>
<dbReference type="Gene3D" id="3.30.200.20">
    <property type="entry name" value="Phosphorylase Kinase, domain 1"/>
    <property type="match status" value="1"/>
</dbReference>
<dbReference type="RefSeq" id="XP_021296702.1">
    <property type="nucleotide sequence ID" value="XM_021441027.1"/>
</dbReference>
<evidence type="ECO:0000256" key="11">
    <source>
        <dbReference type="ARBA" id="ARBA00023180"/>
    </source>
</evidence>
<keyword evidence="11" id="KW-0325">Glycoprotein</keyword>
<dbReference type="Gene3D" id="2.60.120.430">
    <property type="entry name" value="Galactose-binding lectin"/>
    <property type="match status" value="2"/>
</dbReference>
<organism evidence="16 17">
    <name type="scientific">Herrania umbratica</name>
    <dbReference type="NCBI Taxonomy" id="108875"/>
    <lineage>
        <taxon>Eukaryota</taxon>
        <taxon>Viridiplantae</taxon>
        <taxon>Streptophyta</taxon>
        <taxon>Embryophyta</taxon>
        <taxon>Tracheophyta</taxon>
        <taxon>Spermatophyta</taxon>
        <taxon>Magnoliopsida</taxon>
        <taxon>eudicotyledons</taxon>
        <taxon>Gunneridae</taxon>
        <taxon>Pentapetalae</taxon>
        <taxon>rosids</taxon>
        <taxon>malvids</taxon>
        <taxon>Malvales</taxon>
        <taxon>Malvaceae</taxon>
        <taxon>Byttnerioideae</taxon>
        <taxon>Herrania</taxon>
    </lineage>
</organism>
<proteinExistence type="predicted"/>
<dbReference type="FunFam" id="2.60.120.430:FF:000003">
    <property type="entry name" value="FERONIA receptor-like kinase"/>
    <property type="match status" value="1"/>
</dbReference>
<keyword evidence="4 13" id="KW-0812">Transmembrane</keyword>
<dbReference type="CDD" id="cd14066">
    <property type="entry name" value="STKc_IRAK"/>
    <property type="match status" value="1"/>
</dbReference>
<dbReference type="Proteomes" id="UP000504621">
    <property type="component" value="Unplaced"/>
</dbReference>
<dbReference type="InterPro" id="IPR011009">
    <property type="entry name" value="Kinase-like_dom_sf"/>
</dbReference>
<dbReference type="GO" id="GO:0004714">
    <property type="term" value="F:transmembrane receptor protein tyrosine kinase activity"/>
    <property type="evidence" value="ECO:0007669"/>
    <property type="project" value="InterPro"/>
</dbReference>
<dbReference type="FunFam" id="3.30.200.20:FF:000039">
    <property type="entry name" value="receptor-like protein kinase FERONIA"/>
    <property type="match status" value="1"/>
</dbReference>
<dbReference type="PROSITE" id="PS50011">
    <property type="entry name" value="PROTEIN_KINASE_DOM"/>
    <property type="match status" value="1"/>
</dbReference>
<keyword evidence="2" id="KW-0723">Serine/threonine-protein kinase</keyword>
<keyword evidence="8 12" id="KW-0067">ATP-binding</keyword>
<evidence type="ECO:0000256" key="10">
    <source>
        <dbReference type="ARBA" id="ARBA00023136"/>
    </source>
</evidence>
<dbReference type="GO" id="GO:0016020">
    <property type="term" value="C:membrane"/>
    <property type="evidence" value="ECO:0007669"/>
    <property type="project" value="UniProtKB-SubCell"/>
</dbReference>
<dbReference type="PANTHER" id="PTHR34590">
    <property type="entry name" value="OS03G0124300 PROTEIN-RELATED"/>
    <property type="match status" value="1"/>
</dbReference>
<name>A0A6J1BB52_9ROSI</name>
<dbReference type="PANTHER" id="PTHR34590:SF5">
    <property type="entry name" value="OS04G0586500 PROTEIN"/>
    <property type="match status" value="1"/>
</dbReference>
<dbReference type="InterPro" id="IPR017441">
    <property type="entry name" value="Protein_kinase_ATP_BS"/>
</dbReference>
<dbReference type="InterPro" id="IPR024788">
    <property type="entry name" value="Malectin-like_Carb-bd_dom"/>
</dbReference>
<keyword evidence="5 14" id="KW-0732">Signal</keyword>
<keyword evidence="6 12" id="KW-0547">Nucleotide-binding</keyword>
<dbReference type="InterPro" id="IPR045272">
    <property type="entry name" value="ANXUR1/2-like"/>
</dbReference>
<dbReference type="InterPro" id="IPR008271">
    <property type="entry name" value="Ser/Thr_kinase_AS"/>
</dbReference>
<dbReference type="InterPro" id="IPR001245">
    <property type="entry name" value="Ser-Thr/Tyr_kinase_cat_dom"/>
</dbReference>
<dbReference type="GO" id="GO:0010038">
    <property type="term" value="P:response to metal ion"/>
    <property type="evidence" value="ECO:0007669"/>
    <property type="project" value="UniProtKB-ARBA"/>
</dbReference>
<feature type="transmembrane region" description="Helical" evidence="13">
    <location>
        <begin position="442"/>
        <end position="463"/>
    </location>
</feature>
<evidence type="ECO:0000313" key="17">
    <source>
        <dbReference type="RefSeq" id="XP_021296702.1"/>
    </source>
</evidence>
<keyword evidence="3" id="KW-0808">Transferase</keyword>
<comment type="subcellular location">
    <subcellularLocation>
        <location evidence="1">Membrane</location>
        <topology evidence="1">Single-pass type I membrane protein</topology>
    </subcellularLocation>
</comment>
<evidence type="ECO:0000256" key="8">
    <source>
        <dbReference type="ARBA" id="ARBA00022840"/>
    </source>
</evidence>
<evidence type="ECO:0000256" key="6">
    <source>
        <dbReference type="ARBA" id="ARBA00022741"/>
    </source>
</evidence>
<accession>A0A6J1BB52</accession>
<dbReference type="PROSITE" id="PS00108">
    <property type="entry name" value="PROTEIN_KINASE_ST"/>
    <property type="match status" value="1"/>
</dbReference>
<evidence type="ECO:0000256" key="7">
    <source>
        <dbReference type="ARBA" id="ARBA00022777"/>
    </source>
</evidence>
<dbReference type="GeneID" id="110425944"/>
<dbReference type="InterPro" id="IPR000719">
    <property type="entry name" value="Prot_kinase_dom"/>
</dbReference>
<evidence type="ECO:0000256" key="13">
    <source>
        <dbReference type="SAM" id="Phobius"/>
    </source>
</evidence>
<evidence type="ECO:0000256" key="1">
    <source>
        <dbReference type="ARBA" id="ARBA00004479"/>
    </source>
</evidence>
<feature type="chain" id="PRO_5026652431" evidence="14">
    <location>
        <begin position="24"/>
        <end position="807"/>
    </location>
</feature>
<feature type="binding site" evidence="12">
    <location>
        <position position="533"/>
    </location>
    <ligand>
        <name>ATP</name>
        <dbReference type="ChEBI" id="CHEBI:30616"/>
    </ligand>
</feature>
<evidence type="ECO:0000256" key="5">
    <source>
        <dbReference type="ARBA" id="ARBA00022729"/>
    </source>
</evidence>
<sequence length="807" mass="90333">MQTILVSTVFLLIFFSAAPLTNSAPYTPTDHILLNCGASSNTTSLDGQNWVGDADYKYSSSISKSSSFASIASYQEPSVTEVPYMTARIFHGKFTYKFPVSPGPKFLRLYFYPNEYPGLDITTSFFSVTANNYTLLHNFSAYLVAATNPQKGFIIKEFVVTVSNNKMLHVTFSPSPYSFAFVNGIEVVSMPTHLYAGQKYGSVRLVGTNYFFELDNTTALETAYRLNVGGGDVSNIDDTGMFRTWHGDMDYIFGAASGVAPFEPEATIKYTLATPIYTAPQVVYKTSRTMGPTASINSNYNLTWVCPVDSGFYYLVRLHFCETQPEVTMPNQRVFNIFLNNQTAEASMDVIAVSGGNGVPVYRDYVVWAPHGSPSTQDLWVAIHPSTKNHPEFIDAILNGLEIFKLNKTDGSLAAPNPEVEVVHISPLLEQKHSKTRRKFKAVIGATMGSATSLFLLFSYIFWQKKHLLLIQKFSQRRKVSPLSKGIGCKHFSLADILTATNNFDDALVIGRGGFGNVYKGHIQGLQYEVAIKRLNSMSHQGENEFWTEIEMLSQLRYINLVSLIGYCNDNNEMILVYDYMVNGTLRDHLYNNDKIPLPWKQRLQICIGAARGLDYLHSSAVQRIIHRDVKTTNILLDEKWVAKVSDFGLSKMGPIFMANVPITTMVKGTFGYMDPEYYRRLQLTEKSDVYSFGVVLFEVLCARPAVDIKLEDEQIGLAGWALKCVENETIEQIIDPYLQGKIAPECLRVFAEIAENCLREVGLERPTMSDVVGMLEFALQLQETAEAKQTVQVGDRIQARTIDEVV</sequence>
<dbReference type="GO" id="GO:0004674">
    <property type="term" value="F:protein serine/threonine kinase activity"/>
    <property type="evidence" value="ECO:0007669"/>
    <property type="project" value="UniProtKB-KW"/>
</dbReference>
<protein>
    <submittedName>
        <fullName evidence="17">Receptor-like protein kinase FERONIA</fullName>
    </submittedName>
</protein>
<dbReference type="PROSITE" id="PS00107">
    <property type="entry name" value="PROTEIN_KINASE_ATP"/>
    <property type="match status" value="1"/>
</dbReference>
<dbReference type="SUPFAM" id="SSF56112">
    <property type="entry name" value="Protein kinase-like (PK-like)"/>
    <property type="match status" value="1"/>
</dbReference>
<dbReference type="Pfam" id="PF07714">
    <property type="entry name" value="PK_Tyr_Ser-Thr"/>
    <property type="match status" value="1"/>
</dbReference>
<evidence type="ECO:0000256" key="3">
    <source>
        <dbReference type="ARBA" id="ARBA00022679"/>
    </source>
</evidence>
<dbReference type="FunFam" id="1.10.510.10:FF:000252">
    <property type="entry name" value="Receptor-like protein kinase FERONIA"/>
    <property type="match status" value="1"/>
</dbReference>
<dbReference type="GO" id="GO:0005524">
    <property type="term" value="F:ATP binding"/>
    <property type="evidence" value="ECO:0007669"/>
    <property type="project" value="UniProtKB-UniRule"/>
</dbReference>
<dbReference type="AlphaFoldDB" id="A0A6J1BB52"/>
<keyword evidence="9 13" id="KW-1133">Transmembrane helix</keyword>
<dbReference type="Pfam" id="PF12819">
    <property type="entry name" value="Malectin_like"/>
    <property type="match status" value="1"/>
</dbReference>
<dbReference type="FunFam" id="2.60.120.430:FF:000007">
    <property type="entry name" value="FERONIA receptor-like kinase"/>
    <property type="match status" value="1"/>
</dbReference>
<evidence type="ECO:0000256" key="4">
    <source>
        <dbReference type="ARBA" id="ARBA00022692"/>
    </source>
</evidence>
<evidence type="ECO:0000256" key="9">
    <source>
        <dbReference type="ARBA" id="ARBA00022989"/>
    </source>
</evidence>
<evidence type="ECO:0000259" key="15">
    <source>
        <dbReference type="PROSITE" id="PS50011"/>
    </source>
</evidence>
<reference evidence="17" key="1">
    <citation type="submission" date="2025-08" db="UniProtKB">
        <authorList>
            <consortium name="RefSeq"/>
        </authorList>
    </citation>
    <scope>IDENTIFICATION</scope>
    <source>
        <tissue evidence="17">Leaf</tissue>
    </source>
</reference>
<keyword evidence="10 13" id="KW-0472">Membrane</keyword>
<evidence type="ECO:0000256" key="12">
    <source>
        <dbReference type="PROSITE-ProRule" id="PRU10141"/>
    </source>
</evidence>
<feature type="signal peptide" evidence="14">
    <location>
        <begin position="1"/>
        <end position="23"/>
    </location>
</feature>
<dbReference type="SMART" id="SM00220">
    <property type="entry name" value="S_TKc"/>
    <property type="match status" value="1"/>
</dbReference>